<protein>
    <recommendedName>
        <fullName evidence="3">Transposase</fullName>
    </recommendedName>
</protein>
<reference evidence="1 2" key="1">
    <citation type="submission" date="2016-10" db="EMBL/GenBank/DDBJ databases">
        <authorList>
            <person name="Varghese N."/>
            <person name="Submissions S."/>
        </authorList>
    </citation>
    <scope>NUCLEOTIDE SEQUENCE [LARGE SCALE GENOMIC DNA]</scope>
    <source>
        <strain evidence="1 2">BS2773</strain>
    </source>
</reference>
<dbReference type="Proteomes" id="UP000182179">
    <property type="component" value="Unassembled WGS sequence"/>
</dbReference>
<evidence type="ECO:0000313" key="1">
    <source>
        <dbReference type="EMBL" id="SEE25833.1"/>
    </source>
</evidence>
<comment type="caution">
    <text evidence="1">The sequence shown here is derived from an EMBL/GenBank/DDBJ whole genome shotgun (WGS) entry which is preliminary data.</text>
</comment>
<evidence type="ECO:0000313" key="2">
    <source>
        <dbReference type="Proteomes" id="UP000182179"/>
    </source>
</evidence>
<evidence type="ECO:0008006" key="3">
    <source>
        <dbReference type="Google" id="ProtNLM"/>
    </source>
</evidence>
<gene>
    <name evidence="1" type="ORF">SAMN04515675_4651</name>
</gene>
<dbReference type="EMBL" id="FNTS01000002">
    <property type="protein sequence ID" value="SEE25833.1"/>
    <property type="molecule type" value="Genomic_DNA"/>
</dbReference>
<keyword evidence="2" id="KW-1185">Reference proteome</keyword>
<proteinExistence type="predicted"/>
<sequence length="41" mass="4813">MYAYTVNAQMHLFLPDKCTDAFKALQAEGLMIFFRRKKARS</sequence>
<organism evidence="1 2">
    <name type="scientific">Pseudomonas costantinii</name>
    <dbReference type="NCBI Taxonomy" id="168469"/>
    <lineage>
        <taxon>Bacteria</taxon>
        <taxon>Pseudomonadati</taxon>
        <taxon>Pseudomonadota</taxon>
        <taxon>Gammaproteobacteria</taxon>
        <taxon>Pseudomonadales</taxon>
        <taxon>Pseudomonadaceae</taxon>
        <taxon>Pseudomonas</taxon>
    </lineage>
</organism>
<accession>A0A1H5HCW8</accession>
<name>A0A1H5HCW8_9PSED</name>